<evidence type="ECO:0000259" key="2">
    <source>
        <dbReference type="Pfam" id="PF08241"/>
    </source>
</evidence>
<gene>
    <name evidence="3" type="ORF">ENN94_00790</name>
</gene>
<reference evidence="3" key="1">
    <citation type="journal article" date="2020" name="mSystems">
        <title>Genome- and Community-Level Interaction Insights into Carbon Utilization and Element Cycling Functions of Hydrothermarchaeota in Hydrothermal Sediment.</title>
        <authorList>
            <person name="Zhou Z."/>
            <person name="Liu Y."/>
            <person name="Xu W."/>
            <person name="Pan J."/>
            <person name="Luo Z.H."/>
            <person name="Li M."/>
        </authorList>
    </citation>
    <scope>NUCLEOTIDE SEQUENCE [LARGE SCALE GENOMIC DNA]</scope>
    <source>
        <strain evidence="3">SpSt-1220</strain>
    </source>
</reference>
<evidence type="ECO:0000256" key="1">
    <source>
        <dbReference type="SAM" id="MobiDB-lite"/>
    </source>
</evidence>
<dbReference type="Proteomes" id="UP000886162">
    <property type="component" value="Unassembled WGS sequence"/>
</dbReference>
<protein>
    <submittedName>
        <fullName evidence="3">Class I SAM-dependent methyltransferase</fullName>
    </submittedName>
</protein>
<feature type="domain" description="Methyltransferase type 11" evidence="2">
    <location>
        <begin position="55"/>
        <end position="142"/>
    </location>
</feature>
<evidence type="ECO:0000313" key="3">
    <source>
        <dbReference type="EMBL" id="HDR46217.1"/>
    </source>
</evidence>
<comment type="caution">
    <text evidence="3">The sequence shown here is derived from an EMBL/GenBank/DDBJ whole genome shotgun (WGS) entry which is preliminary data.</text>
</comment>
<dbReference type="GO" id="GO:0032259">
    <property type="term" value="P:methylation"/>
    <property type="evidence" value="ECO:0007669"/>
    <property type="project" value="UniProtKB-KW"/>
</dbReference>
<dbReference type="EMBL" id="DSDO01000053">
    <property type="protein sequence ID" value="HDR46217.1"/>
    <property type="molecule type" value="Genomic_DNA"/>
</dbReference>
<feature type="region of interest" description="Disordered" evidence="1">
    <location>
        <begin position="1"/>
        <end position="21"/>
    </location>
</feature>
<keyword evidence="3" id="KW-0808">Transferase</keyword>
<dbReference type="CDD" id="cd02440">
    <property type="entry name" value="AdoMet_MTases"/>
    <property type="match status" value="1"/>
</dbReference>
<dbReference type="PANTHER" id="PTHR43591">
    <property type="entry name" value="METHYLTRANSFERASE"/>
    <property type="match status" value="1"/>
</dbReference>
<keyword evidence="3" id="KW-0489">Methyltransferase</keyword>
<proteinExistence type="predicted"/>
<dbReference type="InterPro" id="IPR013216">
    <property type="entry name" value="Methyltransf_11"/>
</dbReference>
<dbReference type="AlphaFoldDB" id="A0A831LJV1"/>
<dbReference type="GO" id="GO:0008757">
    <property type="term" value="F:S-adenosylmethionine-dependent methyltransferase activity"/>
    <property type="evidence" value="ECO:0007669"/>
    <property type="project" value="InterPro"/>
</dbReference>
<dbReference type="SUPFAM" id="SSF53335">
    <property type="entry name" value="S-adenosyl-L-methionine-dependent methyltransferases"/>
    <property type="match status" value="1"/>
</dbReference>
<sequence length="226" mass="24556">MSGRSGRVTPLSSQSGNDHSANRYARTCTTEFWQQVFAAEAAYLLDFLKPGWRVLSVGCGPAHIETRLAEAGVDVVGLDVSRQAIACAPDSLRAVAGSAEELPFADASFDAVIAVASLQFMAHPRRALQQMVRVLRPQGILVAMLLNPASSFFRAKMDAPDSYVHRIRHTDLLSIESDAAVHFQELRSEYFLGIDPDSHVFADHSPSTAALYVIRGVKGSNLPQAF</sequence>
<dbReference type="Pfam" id="PF08241">
    <property type="entry name" value="Methyltransf_11"/>
    <property type="match status" value="1"/>
</dbReference>
<dbReference type="Gene3D" id="3.40.50.150">
    <property type="entry name" value="Vaccinia Virus protein VP39"/>
    <property type="match status" value="1"/>
</dbReference>
<dbReference type="InterPro" id="IPR029063">
    <property type="entry name" value="SAM-dependent_MTases_sf"/>
</dbReference>
<feature type="compositionally biased region" description="Polar residues" evidence="1">
    <location>
        <begin position="10"/>
        <end position="19"/>
    </location>
</feature>
<accession>A0A831LJV1</accession>
<name>A0A831LJV1_9BACT</name>
<organism evidence="3">
    <name type="scientific">Geoalkalibacter subterraneus</name>
    <dbReference type="NCBI Taxonomy" id="483547"/>
    <lineage>
        <taxon>Bacteria</taxon>
        <taxon>Pseudomonadati</taxon>
        <taxon>Thermodesulfobacteriota</taxon>
        <taxon>Desulfuromonadia</taxon>
        <taxon>Desulfuromonadales</taxon>
        <taxon>Geoalkalibacteraceae</taxon>
        <taxon>Geoalkalibacter</taxon>
    </lineage>
</organism>